<feature type="region of interest" description="Disordered" evidence="1">
    <location>
        <begin position="1"/>
        <end position="38"/>
    </location>
</feature>
<dbReference type="PANTHER" id="PTHR23389">
    <property type="entry name" value="CHROMOSOME TRANSMISSION FIDELITY FACTOR 18"/>
    <property type="match status" value="1"/>
</dbReference>
<dbReference type="GO" id="GO:0005634">
    <property type="term" value="C:nucleus"/>
    <property type="evidence" value="ECO:0007669"/>
    <property type="project" value="TreeGrafter"/>
</dbReference>
<dbReference type="GO" id="GO:0016887">
    <property type="term" value="F:ATP hydrolysis activity"/>
    <property type="evidence" value="ECO:0007669"/>
    <property type="project" value="InterPro"/>
</dbReference>
<evidence type="ECO:0000313" key="4">
    <source>
        <dbReference type="Proteomes" id="UP000215127"/>
    </source>
</evidence>
<name>A0A1X7RK38_ZYMT9</name>
<dbReference type="SMART" id="SM00382">
    <property type="entry name" value="AAA"/>
    <property type="match status" value="1"/>
</dbReference>
<protein>
    <recommendedName>
        <fullName evidence="2">AAA+ ATPase domain-containing protein</fullName>
    </recommendedName>
</protein>
<feature type="region of interest" description="Disordered" evidence="1">
    <location>
        <begin position="120"/>
        <end position="146"/>
    </location>
</feature>
<feature type="domain" description="AAA+ ATPase" evidence="2">
    <location>
        <begin position="253"/>
        <end position="420"/>
    </location>
</feature>
<dbReference type="Pfam" id="PF00004">
    <property type="entry name" value="AAA"/>
    <property type="match status" value="1"/>
</dbReference>
<dbReference type="AlphaFoldDB" id="A0A1X7RK38"/>
<dbReference type="GO" id="GO:0005524">
    <property type="term" value="F:ATP binding"/>
    <property type="evidence" value="ECO:0007669"/>
    <property type="project" value="InterPro"/>
</dbReference>
<sequence>MYPSSSPQDIPGSDELDDLHETQQAPTTASTAPTTFSDDLEALNEVAVETKRAKNAAGVVVQHRSWNISDVFHSDAQEKQGSSPVAMPYMASSPPLTPSPIKKRKFADIDLGTSSLGLGKSSLNKRSDTGATHTFEARQQPVDPQTHTIKAQRSYFGIDIHRLLEDAQAEETTPKPTVVDLPTPPAELASKTSSLLWTEKYRAKKFTDLIGDERTHRAVMHWLKRWDQIVFPGSYRPKKPKGSDDTAFVERPLRKILLLTGPPGLGKTTLAHVCAKQAGYEVQEINASDERSSSVVKGRIRDMVGTENVKGIDTKTASGHTRKAGKPVCVIVDEVDGVVGGSGGSGEGGFVKALIDLIMLDQKNSTPLGSLQQAPTKKKKGERFRMLRPLILVCNDVYHPSLRPLRNSSVAEVIRVGKAPVQNMISRLHGIFQKEGVPCETDGVRRLCEATWGVSNRKEDRHGSGSGEGDMRGIMVVGEWVAGKLRASNDASLTRKWVEDNVLKDLAHDGGAARGLGRGGPKDIVDRVFQEGAGFPKQSNIVTSQHTSAGNTGVKGVAEGIRRTVTGRLRELINTHGDTDRIMSDCFSSYPDHPFQDDTLLSKPDSAYEWLHFHDKLSSAVFTTNEWELAPYLSTPILAFHHLFASPTRSQYIAPADAADDEPAPHPFSGPGASWAAHETEKQNSAHLQTLQSSLSVPLSRCFSSVPDLATDLQPFLLRMLTPSINPIIVGGSNKDKSIASVRKASEQTLVKRAVNAMSATGVRFDRVKVTDDSSSRSGGGMFGGANEWIYRMEPPLDTLCTFETGGKGFGDAGASKTRFAVRQVLDQEWKKEEFRLAEEARLARLGVSSLAPASAPSSIAAAQRAGAPVGDAEAMAAANRRVAKDFFGRPVKALGVEAQKTKDREDKEKMGPSVWVAFHEGYSNAVRKPIGLREFLREL</sequence>
<evidence type="ECO:0000259" key="2">
    <source>
        <dbReference type="SMART" id="SM00382"/>
    </source>
</evidence>
<feature type="region of interest" description="Disordered" evidence="1">
    <location>
        <begin position="657"/>
        <end position="687"/>
    </location>
</feature>
<dbReference type="PANTHER" id="PTHR23389:SF3">
    <property type="entry name" value="CHROMOSOME TRANSMISSION FIDELITY PROTEIN 18 HOMOLOG"/>
    <property type="match status" value="1"/>
</dbReference>
<dbReference type="EMBL" id="LT853693">
    <property type="protein sequence ID" value="SMQ47772.1"/>
    <property type="molecule type" value="Genomic_DNA"/>
</dbReference>
<evidence type="ECO:0000256" key="1">
    <source>
        <dbReference type="SAM" id="MobiDB-lite"/>
    </source>
</evidence>
<dbReference type="STRING" id="1276538.A0A1X7RK38"/>
<dbReference type="CDD" id="cd00009">
    <property type="entry name" value="AAA"/>
    <property type="match status" value="1"/>
</dbReference>
<gene>
    <name evidence="3" type="ORF">ZT3D7_G2920</name>
</gene>
<reference evidence="3 4" key="1">
    <citation type="submission" date="2016-06" db="EMBL/GenBank/DDBJ databases">
        <authorList>
            <person name="Kjaerup R.B."/>
            <person name="Dalgaard T.S."/>
            <person name="Juul-Madsen H.R."/>
        </authorList>
    </citation>
    <scope>NUCLEOTIDE SEQUENCE [LARGE SCALE GENOMIC DNA]</scope>
</reference>
<dbReference type="SUPFAM" id="SSF52540">
    <property type="entry name" value="P-loop containing nucleoside triphosphate hydrolases"/>
    <property type="match status" value="1"/>
</dbReference>
<keyword evidence="4" id="KW-1185">Reference proteome</keyword>
<dbReference type="InterPro" id="IPR027417">
    <property type="entry name" value="P-loop_NTPase"/>
</dbReference>
<dbReference type="Proteomes" id="UP000215127">
    <property type="component" value="Chromosome 2"/>
</dbReference>
<accession>A0A1X7RK38</accession>
<dbReference type="GO" id="GO:0003677">
    <property type="term" value="F:DNA binding"/>
    <property type="evidence" value="ECO:0007669"/>
    <property type="project" value="TreeGrafter"/>
</dbReference>
<evidence type="ECO:0000313" key="3">
    <source>
        <dbReference type="EMBL" id="SMQ47772.1"/>
    </source>
</evidence>
<proteinExistence type="predicted"/>
<dbReference type="Gene3D" id="3.40.50.300">
    <property type="entry name" value="P-loop containing nucleotide triphosphate hydrolases"/>
    <property type="match status" value="1"/>
</dbReference>
<dbReference type="InterPro" id="IPR003593">
    <property type="entry name" value="AAA+_ATPase"/>
</dbReference>
<dbReference type="InterPro" id="IPR003959">
    <property type="entry name" value="ATPase_AAA_core"/>
</dbReference>
<organism evidence="3 4">
    <name type="scientific">Zymoseptoria tritici (strain ST99CH_3D7)</name>
    <dbReference type="NCBI Taxonomy" id="1276538"/>
    <lineage>
        <taxon>Eukaryota</taxon>
        <taxon>Fungi</taxon>
        <taxon>Dikarya</taxon>
        <taxon>Ascomycota</taxon>
        <taxon>Pezizomycotina</taxon>
        <taxon>Dothideomycetes</taxon>
        <taxon>Dothideomycetidae</taxon>
        <taxon>Mycosphaerellales</taxon>
        <taxon>Mycosphaerellaceae</taxon>
        <taxon>Zymoseptoria</taxon>
    </lineage>
</organism>
<feature type="compositionally biased region" description="Low complexity" evidence="1">
    <location>
        <begin position="22"/>
        <end position="35"/>
    </location>
</feature>